<sequence length="280" mass="31735">MPSICLPNKSFIKVSGSAAQTFLQGIITADVNTIPYEVARGSALLTPQGKILFYFLISKIEENIFLLEIDDNKCCDLVEKLILYKLRMDVIIEVQKIRGVTLSWNQENPLNTPSFIDERFLIAGVKLWRTQECTADYASDSESYYKLRVNHGIVDPNIDFPSSTIFPHDIWMDTLKGVSFTKGCYIGQEVVSRIQHRHSIRKRSIIIKGDKDLPNGNLPLIVNNKKIGTLGIVMENKAIAISRIDKLEEAMKLNLPITVNDIEIVPIFPSWKDENLLNKK</sequence>
<dbReference type="AlphaFoldDB" id="A0A2T4VYE3"/>
<dbReference type="InterPro" id="IPR027266">
    <property type="entry name" value="TrmE/GcvT-like"/>
</dbReference>
<protein>
    <submittedName>
        <fullName evidence="3">Folate-binding protein</fullName>
    </submittedName>
</protein>
<dbReference type="EMBL" id="PSQJ01000002">
    <property type="protein sequence ID" value="PTL86793.1"/>
    <property type="molecule type" value="Genomic_DNA"/>
</dbReference>
<name>A0A2T4VYE3_9HYPH</name>
<reference evidence="4" key="1">
    <citation type="submission" date="2018-02" db="EMBL/GenBank/DDBJ databases">
        <title>Genome sequence of Candidatus Liberibacter europaeus.</title>
        <authorList>
            <person name="Frampton R.A."/>
            <person name="Thompson S.M."/>
            <person name="David C."/>
            <person name="Addison S.M."/>
            <person name="Smith G.R."/>
        </authorList>
    </citation>
    <scope>NUCLEOTIDE SEQUENCE [LARGE SCALE GENOMIC DNA]</scope>
</reference>
<dbReference type="InterPro" id="IPR017703">
    <property type="entry name" value="YgfZ/GCV_T_CS"/>
</dbReference>
<dbReference type="PANTHER" id="PTHR22602">
    <property type="entry name" value="TRANSFERASE CAF17, MITOCHONDRIAL-RELATED"/>
    <property type="match status" value="1"/>
</dbReference>
<dbReference type="GO" id="GO:0016226">
    <property type="term" value="P:iron-sulfur cluster assembly"/>
    <property type="evidence" value="ECO:0007669"/>
    <property type="project" value="TreeGrafter"/>
</dbReference>
<dbReference type="PANTHER" id="PTHR22602:SF0">
    <property type="entry name" value="TRANSFERASE CAF17, MITOCHONDRIAL-RELATED"/>
    <property type="match status" value="1"/>
</dbReference>
<evidence type="ECO:0000256" key="1">
    <source>
        <dbReference type="ARBA" id="ARBA00022946"/>
    </source>
</evidence>
<keyword evidence="1" id="KW-0809">Transit peptide</keyword>
<evidence type="ECO:0000259" key="2">
    <source>
        <dbReference type="Pfam" id="PF25455"/>
    </source>
</evidence>
<feature type="domain" description="CAF17 C-terminal" evidence="2">
    <location>
        <begin position="201"/>
        <end position="271"/>
    </location>
</feature>
<dbReference type="SUPFAM" id="SSF103025">
    <property type="entry name" value="Folate-binding domain"/>
    <property type="match status" value="1"/>
</dbReference>
<evidence type="ECO:0000313" key="4">
    <source>
        <dbReference type="Proteomes" id="UP000240811"/>
    </source>
</evidence>
<dbReference type="InterPro" id="IPR045179">
    <property type="entry name" value="YgfZ/GcvT"/>
</dbReference>
<organism evidence="3 4">
    <name type="scientific">Candidatus Liberibacter europaeus</name>
    <dbReference type="NCBI Taxonomy" id="744859"/>
    <lineage>
        <taxon>Bacteria</taxon>
        <taxon>Pseudomonadati</taxon>
        <taxon>Pseudomonadota</taxon>
        <taxon>Alphaproteobacteria</taxon>
        <taxon>Hyphomicrobiales</taxon>
        <taxon>Rhizobiaceae</taxon>
        <taxon>Liberibacter</taxon>
    </lineage>
</organism>
<dbReference type="Gene3D" id="3.30.1360.120">
    <property type="entry name" value="Probable tRNA modification gtpase trme, domain 1"/>
    <property type="match status" value="2"/>
</dbReference>
<dbReference type="Proteomes" id="UP000240811">
    <property type="component" value="Unassembled WGS sequence"/>
</dbReference>
<dbReference type="Pfam" id="PF25455">
    <property type="entry name" value="Beta-barrel_CAF17_C"/>
    <property type="match status" value="1"/>
</dbReference>
<dbReference type="InterPro" id="IPR057460">
    <property type="entry name" value="CAF17_C"/>
</dbReference>
<comment type="caution">
    <text evidence="3">The sequence shown here is derived from an EMBL/GenBank/DDBJ whole genome shotgun (WGS) entry which is preliminary data.</text>
</comment>
<accession>A0A2T4VYE3</accession>
<evidence type="ECO:0000313" key="3">
    <source>
        <dbReference type="EMBL" id="PTL86793.1"/>
    </source>
</evidence>
<proteinExistence type="predicted"/>
<gene>
    <name evidence="3" type="ORF">C4617_03065</name>
</gene>
<dbReference type="NCBIfam" id="TIGR03317">
    <property type="entry name" value="ygfZ_signature"/>
    <property type="match status" value="1"/>
</dbReference>